<keyword evidence="7" id="KW-0175">Coiled coil</keyword>
<keyword evidence="4 5" id="KW-0103">Bromodomain</keyword>
<feature type="compositionally biased region" description="Polar residues" evidence="8">
    <location>
        <begin position="432"/>
        <end position="455"/>
    </location>
</feature>
<evidence type="ECO:0000313" key="11">
    <source>
        <dbReference type="EMBL" id="KAF6092494.1"/>
    </source>
</evidence>
<dbReference type="FunFam" id="3.30.40.10:FF:000048">
    <property type="entry name" value="nucleosome-remodeling factor subunit BPTF isoform X1"/>
    <property type="match status" value="1"/>
</dbReference>
<dbReference type="SUPFAM" id="SSF57903">
    <property type="entry name" value="FYVE/PHD zinc finger"/>
    <property type="match status" value="1"/>
</dbReference>
<comment type="caution">
    <text evidence="11">The sequence shown here is derived from an EMBL/GenBank/DDBJ whole genome shotgun (WGS) entry which is preliminary data.</text>
</comment>
<dbReference type="SMART" id="SM00249">
    <property type="entry name" value="PHD"/>
    <property type="match status" value="1"/>
</dbReference>
<dbReference type="Pfam" id="PF00439">
    <property type="entry name" value="Bromodomain"/>
    <property type="match status" value="1"/>
</dbReference>
<dbReference type="Gene3D" id="3.30.40.10">
    <property type="entry name" value="Zinc/RING finger domain, C3HC4 (zinc finger)"/>
    <property type="match status" value="1"/>
</dbReference>
<dbReference type="SUPFAM" id="SSF47370">
    <property type="entry name" value="Bromodomain"/>
    <property type="match status" value="1"/>
</dbReference>
<feature type="compositionally biased region" description="Pro residues" evidence="8">
    <location>
        <begin position="853"/>
        <end position="874"/>
    </location>
</feature>
<dbReference type="GO" id="GO:0016589">
    <property type="term" value="C:NURF complex"/>
    <property type="evidence" value="ECO:0007669"/>
    <property type="project" value="InterPro"/>
</dbReference>
<feature type="compositionally biased region" description="Low complexity" evidence="8">
    <location>
        <begin position="545"/>
        <end position="562"/>
    </location>
</feature>
<dbReference type="EMBL" id="JABVXQ010000008">
    <property type="protein sequence ID" value="KAF6092494.1"/>
    <property type="molecule type" value="Genomic_DNA"/>
</dbReference>
<dbReference type="AlphaFoldDB" id="A0A834DU71"/>
<dbReference type="GO" id="GO:0008270">
    <property type="term" value="F:zinc ion binding"/>
    <property type="evidence" value="ECO:0007669"/>
    <property type="project" value="UniProtKB-KW"/>
</dbReference>
<keyword evidence="1" id="KW-0479">Metal-binding</keyword>
<dbReference type="GO" id="GO:0006357">
    <property type="term" value="P:regulation of transcription by RNA polymerase II"/>
    <property type="evidence" value="ECO:0007669"/>
    <property type="project" value="InterPro"/>
</dbReference>
<dbReference type="InterPro" id="IPR013083">
    <property type="entry name" value="Znf_RING/FYVE/PHD"/>
</dbReference>
<evidence type="ECO:0000259" key="9">
    <source>
        <dbReference type="PROSITE" id="PS50014"/>
    </source>
</evidence>
<dbReference type="InterPro" id="IPR036427">
    <property type="entry name" value="Bromodomain-like_sf"/>
</dbReference>
<dbReference type="Proteomes" id="UP000664940">
    <property type="component" value="Unassembled WGS sequence"/>
</dbReference>
<dbReference type="Pfam" id="PF00628">
    <property type="entry name" value="PHD"/>
    <property type="match status" value="1"/>
</dbReference>
<dbReference type="PRINTS" id="PR00503">
    <property type="entry name" value="BROMODOMAIN"/>
</dbReference>
<dbReference type="PANTHER" id="PTHR45975">
    <property type="entry name" value="NUCLEOSOME-REMODELING FACTOR SUBUNIT BPTF"/>
    <property type="match status" value="1"/>
</dbReference>
<feature type="compositionally biased region" description="Basic and acidic residues" evidence="8">
    <location>
        <begin position="773"/>
        <end position="788"/>
    </location>
</feature>
<dbReference type="Gene3D" id="1.20.920.10">
    <property type="entry name" value="Bromodomain-like"/>
    <property type="match status" value="1"/>
</dbReference>
<dbReference type="PANTHER" id="PTHR45975:SF2">
    <property type="entry name" value="NUCLEOSOME-REMODELING FACTOR SUBUNIT BPTF"/>
    <property type="match status" value="1"/>
</dbReference>
<feature type="region of interest" description="Disordered" evidence="8">
    <location>
        <begin position="173"/>
        <end position="202"/>
    </location>
</feature>
<dbReference type="FunFam" id="1.20.920.10:FF:000018">
    <property type="entry name" value="nucleosome-remodeling factor subunit BPTF isoform X1"/>
    <property type="match status" value="1"/>
</dbReference>
<evidence type="ECO:0000256" key="3">
    <source>
        <dbReference type="ARBA" id="ARBA00022833"/>
    </source>
</evidence>
<feature type="compositionally biased region" description="Low complexity" evidence="8">
    <location>
        <begin position="456"/>
        <end position="469"/>
    </location>
</feature>
<feature type="domain" description="PHD-type" evidence="10">
    <location>
        <begin position="922"/>
        <end position="973"/>
    </location>
</feature>
<feature type="compositionally biased region" description="Basic and acidic residues" evidence="8">
    <location>
        <begin position="893"/>
        <end position="902"/>
    </location>
</feature>
<feature type="region of interest" description="Disordered" evidence="8">
    <location>
        <begin position="773"/>
        <end position="792"/>
    </location>
</feature>
<dbReference type="InterPro" id="IPR001965">
    <property type="entry name" value="Znf_PHD"/>
</dbReference>
<dbReference type="SMART" id="SM00297">
    <property type="entry name" value="BROMO"/>
    <property type="match status" value="1"/>
</dbReference>
<feature type="compositionally biased region" description="Low complexity" evidence="8">
    <location>
        <begin position="681"/>
        <end position="724"/>
    </location>
</feature>
<protein>
    <submittedName>
        <fullName evidence="11">Bromodomain PHD finger transcription factor</fullName>
    </submittedName>
</protein>
<dbReference type="CDD" id="cd05509">
    <property type="entry name" value="Bromo_gcn5_like"/>
    <property type="match status" value="1"/>
</dbReference>
<evidence type="ECO:0000256" key="2">
    <source>
        <dbReference type="ARBA" id="ARBA00022771"/>
    </source>
</evidence>
<dbReference type="GO" id="GO:0000978">
    <property type="term" value="F:RNA polymerase II cis-regulatory region sequence-specific DNA binding"/>
    <property type="evidence" value="ECO:0007669"/>
    <property type="project" value="TreeGrafter"/>
</dbReference>
<feature type="compositionally biased region" description="Low complexity" evidence="8">
    <location>
        <begin position="582"/>
        <end position="626"/>
    </location>
</feature>
<dbReference type="PROSITE" id="PS01359">
    <property type="entry name" value="ZF_PHD_1"/>
    <property type="match status" value="1"/>
</dbReference>
<evidence type="ECO:0000256" key="6">
    <source>
        <dbReference type="PROSITE-ProRule" id="PRU00146"/>
    </source>
</evidence>
<evidence type="ECO:0000256" key="8">
    <source>
        <dbReference type="SAM" id="MobiDB-lite"/>
    </source>
</evidence>
<dbReference type="InterPro" id="IPR019786">
    <property type="entry name" value="Zinc_finger_PHD-type_CS"/>
</dbReference>
<dbReference type="PROSITE" id="PS50016">
    <property type="entry name" value="ZF_PHD_2"/>
    <property type="match status" value="1"/>
</dbReference>
<feature type="compositionally biased region" description="Polar residues" evidence="8">
    <location>
        <begin position="639"/>
        <end position="663"/>
    </location>
</feature>
<dbReference type="CDD" id="cd15560">
    <property type="entry name" value="PHD2_3_BPTF"/>
    <property type="match status" value="1"/>
</dbReference>
<evidence type="ECO:0000256" key="4">
    <source>
        <dbReference type="ARBA" id="ARBA00023117"/>
    </source>
</evidence>
<gene>
    <name evidence="11" type="ORF">HJG60_001536</name>
</gene>
<evidence type="ECO:0000256" key="7">
    <source>
        <dbReference type="SAM" id="Coils"/>
    </source>
</evidence>
<dbReference type="PROSITE" id="PS50014">
    <property type="entry name" value="BROMODOMAIN_2"/>
    <property type="match status" value="1"/>
</dbReference>
<feature type="region of interest" description="Disordered" evidence="8">
    <location>
        <begin position="545"/>
        <end position="724"/>
    </location>
</feature>
<dbReference type="InterPro" id="IPR001487">
    <property type="entry name" value="Bromodomain"/>
</dbReference>
<evidence type="ECO:0000259" key="10">
    <source>
        <dbReference type="PROSITE" id="PS50016"/>
    </source>
</evidence>
<evidence type="ECO:0000256" key="1">
    <source>
        <dbReference type="ARBA" id="ARBA00022723"/>
    </source>
</evidence>
<organism evidence="11 12">
    <name type="scientific">Phyllostomus discolor</name>
    <name type="common">pale spear-nosed bat</name>
    <dbReference type="NCBI Taxonomy" id="89673"/>
    <lineage>
        <taxon>Eukaryota</taxon>
        <taxon>Metazoa</taxon>
        <taxon>Chordata</taxon>
        <taxon>Craniata</taxon>
        <taxon>Vertebrata</taxon>
        <taxon>Euteleostomi</taxon>
        <taxon>Mammalia</taxon>
        <taxon>Eutheria</taxon>
        <taxon>Laurasiatheria</taxon>
        <taxon>Chiroptera</taxon>
        <taxon>Yangochiroptera</taxon>
        <taxon>Phyllostomidae</taxon>
        <taxon>Phyllostominae</taxon>
        <taxon>Phyllostomus</taxon>
    </lineage>
</organism>
<evidence type="ECO:0000256" key="5">
    <source>
        <dbReference type="PROSITE-ProRule" id="PRU00035"/>
    </source>
</evidence>
<dbReference type="InterPro" id="IPR038028">
    <property type="entry name" value="BPTF"/>
</dbReference>
<dbReference type="PROSITE" id="PS00633">
    <property type="entry name" value="BROMODOMAIN_1"/>
    <property type="match status" value="1"/>
</dbReference>
<proteinExistence type="predicted"/>
<reference evidence="11 12" key="1">
    <citation type="journal article" date="2020" name="Nature">
        <title>Six reference-quality genomes reveal evolution of bat adaptations.</title>
        <authorList>
            <person name="Jebb D."/>
            <person name="Huang Z."/>
            <person name="Pippel M."/>
            <person name="Hughes G.M."/>
            <person name="Lavrichenko K."/>
            <person name="Devanna P."/>
            <person name="Winkler S."/>
            <person name="Jermiin L.S."/>
            <person name="Skirmuntt E.C."/>
            <person name="Katzourakis A."/>
            <person name="Burkitt-Gray L."/>
            <person name="Ray D.A."/>
            <person name="Sullivan K.A.M."/>
            <person name="Roscito J.G."/>
            <person name="Kirilenko B.M."/>
            <person name="Davalos L.M."/>
            <person name="Corthals A.P."/>
            <person name="Power M.L."/>
            <person name="Jones G."/>
            <person name="Ransome R.D."/>
            <person name="Dechmann D.K.N."/>
            <person name="Locatelli A.G."/>
            <person name="Puechmaille S.J."/>
            <person name="Fedrigo O."/>
            <person name="Jarvis E.D."/>
            <person name="Hiller M."/>
            <person name="Vernes S.C."/>
            <person name="Myers E.W."/>
            <person name="Teeling E.C."/>
        </authorList>
    </citation>
    <scope>NUCLEOTIDE SEQUENCE [LARGE SCALE GENOMIC DNA]</scope>
    <source>
        <strain evidence="11">Bat1K_MPI-CBG_1</strain>
    </source>
</reference>
<name>A0A834DU71_9CHIR</name>
<evidence type="ECO:0000313" key="12">
    <source>
        <dbReference type="Proteomes" id="UP000664940"/>
    </source>
</evidence>
<feature type="compositionally biased region" description="Polar residues" evidence="8">
    <location>
        <begin position="563"/>
        <end position="577"/>
    </location>
</feature>
<accession>A0A834DU71</accession>
<feature type="region of interest" description="Disordered" evidence="8">
    <location>
        <begin position="432"/>
        <end position="469"/>
    </location>
</feature>
<feature type="region of interest" description="Disordered" evidence="8">
    <location>
        <begin position="847"/>
        <end position="913"/>
    </location>
</feature>
<feature type="coiled-coil region" evidence="7">
    <location>
        <begin position="222"/>
        <end position="249"/>
    </location>
</feature>
<sequence>MTVSKEYSTRDKVKLMKFSRPKKTRSGTALPSYRKFITKSSKKSIFVLPNDDLKKLARKGGIREVPYFNYNAKPALDIWPYPSPRPTFGITWRYRLQTVKSLAGVSLMLRLLWASLRWDDMAAKAPPGGGTTRTETSETEITTTEIIKRRDVGPYGIRSEYCIRKIICPIGVPEAPKETPTPQRKGLRSSALRPKRPETPKQTGPVIIETWVAEEELELWEIRAFAERVEKEKAQAVEQQAKKRLEQQKPTIISASTTSPTNSTTSTISPAQKVMVAPISGSVTPGTKMVLTTKVGSPATVTFQQNKNFHQTFATWVKQGQSNSGVVQVQQKVLGIIPSSTGTSQQTFTSFQPRTATVTIRPNTSGSGGTASTSQVITGPQIRPGMTVIRTPLQQSTLGKAIIRTPVMVQPGTPQQVVTQIIRGQPVSTAISAPNAVSSTPGQKGLTSGTSTANLQPSTSQSPRPQQGQVKLTMAQLTQLTQGHGGNQGLTVVIQGQGQTTGQLQLIPQGVTILPGPGQQLMQAAMPNGTVQRFLFTPLATTATAASTTTTTTVSTTAAGTGEQRQSKLSPPTQVQPAKTLPPAQSSSANPPESQPQAAQPSAQPQPQAQPQSPAQPEVQPQPEVQTQATVASHVPSEAQPTQAQSSKPQVAVQCQPQSNVQGQPPACVQSAPPPQARIRPSTPSQVSPGQQSQVQTTTSQPIPIQPHTSLQIPSQGQPQSQPQVVMKHNAVIEHLKQKKTMTPAEREENQRMIVCNQVMKYILDKIDKEEKQAAKKRKREESVEQKRSKQNATKLSALLFKHKEQLKAEILKKRALLDKDLQIEVQEELKRDLKIKKEKEIVQATAATATPPAAPPAPPAPPPSPPPPPPPQHSGPQATATATAPVASQKRKREEERDSSSKSKKKKMISTTSKETKKDTKLYCICKTPYDESKFYIGCDRCQNWYHGRCVGILQSEAELIDEYVCPQCQSTEDAMTVLTPLTEKDYEGLKRVLRSLQAHKMAWPFLEPVDPNDAPDYYGVIKEPMDLATMEERIQRRYYEKLTEFVADMTKIFDNCRYYNPSDSPFYQCAEVLESFFVQKLKGFKASRSHNNKLQSTAS</sequence>
<keyword evidence="2 6" id="KW-0863">Zinc-finger</keyword>
<dbReference type="InterPro" id="IPR011011">
    <property type="entry name" value="Znf_FYVE_PHD"/>
</dbReference>
<dbReference type="InterPro" id="IPR018359">
    <property type="entry name" value="Bromodomain_CS"/>
</dbReference>
<keyword evidence="3" id="KW-0862">Zinc</keyword>
<feature type="domain" description="Bromo" evidence="9">
    <location>
        <begin position="999"/>
        <end position="1069"/>
    </location>
</feature>
<dbReference type="InterPro" id="IPR019787">
    <property type="entry name" value="Znf_PHD-finger"/>
</dbReference>